<keyword evidence="2" id="KW-0812">Transmembrane</keyword>
<dbReference type="PANTHER" id="PTHR24269">
    <property type="entry name" value="KREMEN PROTEIN"/>
    <property type="match status" value="1"/>
</dbReference>
<evidence type="ECO:0000256" key="8">
    <source>
        <dbReference type="SAM" id="SignalP"/>
    </source>
</evidence>
<evidence type="ECO:0000256" key="7">
    <source>
        <dbReference type="SAM" id="MobiDB-lite"/>
    </source>
</evidence>
<proteinExistence type="predicted"/>
<organism evidence="10 11">
    <name type="scientific">Kwoniella dendrophila CBS 6074</name>
    <dbReference type="NCBI Taxonomy" id="1295534"/>
    <lineage>
        <taxon>Eukaryota</taxon>
        <taxon>Fungi</taxon>
        <taxon>Dikarya</taxon>
        <taxon>Basidiomycota</taxon>
        <taxon>Agaricomycotina</taxon>
        <taxon>Tremellomycetes</taxon>
        <taxon>Tremellales</taxon>
        <taxon>Cryptococcaceae</taxon>
        <taxon>Kwoniella</taxon>
    </lineage>
</organism>
<keyword evidence="5" id="KW-0472">Membrane</keyword>
<feature type="signal peptide" evidence="8">
    <location>
        <begin position="1"/>
        <end position="19"/>
    </location>
</feature>
<feature type="domain" description="WSC" evidence="9">
    <location>
        <begin position="727"/>
        <end position="820"/>
    </location>
</feature>
<dbReference type="EMBL" id="CP144105">
    <property type="protein sequence ID" value="WWC90941.1"/>
    <property type="molecule type" value="Genomic_DNA"/>
</dbReference>
<evidence type="ECO:0000256" key="1">
    <source>
        <dbReference type="ARBA" id="ARBA00004167"/>
    </source>
</evidence>
<comment type="subcellular location">
    <subcellularLocation>
        <location evidence="1">Membrane</location>
        <topology evidence="1">Single-pass membrane protein</topology>
    </subcellularLocation>
</comment>
<dbReference type="SMART" id="SM00321">
    <property type="entry name" value="WSC"/>
    <property type="match status" value="3"/>
</dbReference>
<evidence type="ECO:0000259" key="9">
    <source>
        <dbReference type="PROSITE" id="PS51212"/>
    </source>
</evidence>
<sequence>MVSIYGLLPVLAYLAVAGAGPINDRRATTSTTGPTSTTTQRASNDLQVYNLGLGSIYAPAVTKSGNFWYSSGQQYNFLTESLHGSCYFQMNDCQNKANQQGNKPFAVSDCNGWQIQDCLSKGDSAGATSSSSSVAATSSSKAAASSSSSVTASSSSSKSSSTAASSSSSSTTASSSSSSSAASSSSSKVSSTSSSTASPTTAPTTVAAGNYQTFTQAAGGVVAPTVTRVSDYKWVQSGTTYSDLYSALQQSCYAQASSCSSSSASFDKNVCWNSQVSACLSNAQSASGTYTSSVASANFAAATQARTVSGDLQTFKGALGGIPAPAVTGTQYNWKVDGRSDNFYNLIDALTTSCYIQQGKAGDVGASTNWAYEMTTDNIYNVQINNCLKNAQQVASNWSPSSSSAPSPVNTAASSTSTATSTAATSASNAKSSTASSSVTSTSTSIASSSTITVAPTTSTVDLALSSALAYSKSVSEAAYSASLASVASVASSAAVEAAKIPSGWSIASTHCVAEGSRGRALIGAALATSDMTYKKCADFCESKGFDIFGIEYSQECYCGSTLSNGASLTRPSTNCNMKCGGSEAICGGPSALTLFVKDSAISAGSLSSDLTTVKVTLPDGWAAAPSTCVREGTSGRALAGASLYDENMTVGKCLTFCKSQGMQWAGIEYSRECYCGNDLVNGASLDRTGSCDMPCPGQLGTTCGGPDLLSLYKDSSLLYSLTTIGAWSKQGCIQEVGGRALNGASLATNDMTLEKCTSFCADKGFAFAGLEYSSECYCGNSLVNGATLGAFSTQCNMPCSGNAKQICGGPNGISLYSTLSGNALIGA</sequence>
<evidence type="ECO:0000313" key="11">
    <source>
        <dbReference type="Proteomes" id="UP001355207"/>
    </source>
</evidence>
<dbReference type="Pfam" id="PF01822">
    <property type="entry name" value="WSC"/>
    <property type="match status" value="3"/>
</dbReference>
<evidence type="ECO:0000256" key="4">
    <source>
        <dbReference type="ARBA" id="ARBA00022989"/>
    </source>
</evidence>
<evidence type="ECO:0000256" key="6">
    <source>
        <dbReference type="ARBA" id="ARBA00023180"/>
    </source>
</evidence>
<feature type="region of interest" description="Disordered" evidence="7">
    <location>
        <begin position="149"/>
        <end position="202"/>
    </location>
</feature>
<dbReference type="GO" id="GO:0005886">
    <property type="term" value="C:plasma membrane"/>
    <property type="evidence" value="ECO:0007669"/>
    <property type="project" value="TreeGrafter"/>
</dbReference>
<dbReference type="GeneID" id="91096549"/>
<dbReference type="AlphaFoldDB" id="A0AAX4JZN0"/>
<feature type="chain" id="PRO_5044016533" description="WSC domain-containing protein" evidence="8">
    <location>
        <begin position="20"/>
        <end position="828"/>
    </location>
</feature>
<reference evidence="10 11" key="1">
    <citation type="submission" date="2024-01" db="EMBL/GenBank/DDBJ databases">
        <title>Comparative genomics of Cryptococcus and Kwoniella reveals pathogenesis evolution and contrasting modes of karyotype evolution via chromosome fusion or intercentromeric recombination.</title>
        <authorList>
            <person name="Coelho M.A."/>
            <person name="David-Palma M."/>
            <person name="Shea T."/>
            <person name="Bowers K."/>
            <person name="McGinley-Smith S."/>
            <person name="Mohammad A.W."/>
            <person name="Gnirke A."/>
            <person name="Yurkov A.M."/>
            <person name="Nowrousian M."/>
            <person name="Sun S."/>
            <person name="Cuomo C.A."/>
            <person name="Heitman J."/>
        </authorList>
    </citation>
    <scope>NUCLEOTIDE SEQUENCE [LARGE SCALE GENOMIC DNA]</scope>
    <source>
        <strain evidence="10 11">CBS 6074</strain>
    </source>
</reference>
<keyword evidence="11" id="KW-1185">Reference proteome</keyword>
<evidence type="ECO:0000256" key="5">
    <source>
        <dbReference type="ARBA" id="ARBA00023136"/>
    </source>
</evidence>
<dbReference type="PANTHER" id="PTHR24269:SF16">
    <property type="entry name" value="PROTEIN SLG1"/>
    <property type="match status" value="1"/>
</dbReference>
<name>A0AAX4JZN0_9TREE</name>
<gene>
    <name evidence="10" type="ORF">L201_005879</name>
</gene>
<dbReference type="InterPro" id="IPR002889">
    <property type="entry name" value="WSC_carb-bd"/>
</dbReference>
<dbReference type="InterPro" id="IPR051836">
    <property type="entry name" value="Kremen_rcpt"/>
</dbReference>
<protein>
    <recommendedName>
        <fullName evidence="9">WSC domain-containing protein</fullName>
    </recommendedName>
</protein>
<keyword evidence="3 8" id="KW-0732">Signal</keyword>
<dbReference type="PROSITE" id="PS51212">
    <property type="entry name" value="WSC"/>
    <property type="match status" value="3"/>
</dbReference>
<dbReference type="Proteomes" id="UP001355207">
    <property type="component" value="Chromosome 8"/>
</dbReference>
<keyword evidence="4" id="KW-1133">Transmembrane helix</keyword>
<keyword evidence="6" id="KW-0325">Glycoprotein</keyword>
<evidence type="ECO:0000313" key="10">
    <source>
        <dbReference type="EMBL" id="WWC90941.1"/>
    </source>
</evidence>
<feature type="domain" description="WSC" evidence="9">
    <location>
        <begin position="506"/>
        <end position="599"/>
    </location>
</feature>
<dbReference type="RefSeq" id="XP_066077704.1">
    <property type="nucleotide sequence ID" value="XM_066221607.1"/>
</dbReference>
<evidence type="ECO:0000256" key="3">
    <source>
        <dbReference type="ARBA" id="ARBA00022729"/>
    </source>
</evidence>
<accession>A0AAX4JZN0</accession>
<feature type="domain" description="WSC" evidence="9">
    <location>
        <begin position="623"/>
        <end position="716"/>
    </location>
</feature>
<evidence type="ECO:0000256" key="2">
    <source>
        <dbReference type="ARBA" id="ARBA00022692"/>
    </source>
</evidence>